<accession>A0ABU8RMX7</accession>
<reference evidence="2 3" key="1">
    <citation type="journal article" date="2017" name="Int. J. Syst. Evol. Microbiol.">
        <title>Pseudokineococcus basanitobsidens sp. nov., isolated from volcanic rock.</title>
        <authorList>
            <person name="Lee D.W."/>
            <person name="Park M.Y."/>
            <person name="Kim J.J."/>
            <person name="Kim B.S."/>
        </authorList>
    </citation>
    <scope>NUCLEOTIDE SEQUENCE [LARGE SCALE GENOMIC DNA]</scope>
    <source>
        <strain evidence="2 3">DSM 103726</strain>
    </source>
</reference>
<keyword evidence="1" id="KW-0472">Membrane</keyword>
<feature type="transmembrane region" description="Helical" evidence="1">
    <location>
        <begin position="21"/>
        <end position="47"/>
    </location>
</feature>
<evidence type="ECO:0000313" key="2">
    <source>
        <dbReference type="EMBL" id="MEJ5946351.1"/>
    </source>
</evidence>
<comment type="caution">
    <text evidence="2">The sequence shown here is derived from an EMBL/GenBank/DDBJ whole genome shotgun (WGS) entry which is preliminary data.</text>
</comment>
<feature type="transmembrane region" description="Helical" evidence="1">
    <location>
        <begin position="165"/>
        <end position="185"/>
    </location>
</feature>
<keyword evidence="1" id="KW-0812">Transmembrane</keyword>
<dbReference type="Pfam" id="PF11188">
    <property type="entry name" value="DUF2975"/>
    <property type="match status" value="1"/>
</dbReference>
<feature type="transmembrane region" description="Helical" evidence="1">
    <location>
        <begin position="123"/>
        <end position="153"/>
    </location>
</feature>
<name>A0ABU8RMX7_9ACTN</name>
<keyword evidence="1" id="KW-1133">Transmembrane helix</keyword>
<keyword evidence="3" id="KW-1185">Reference proteome</keyword>
<sequence length="246" mass="25114">MVGRAVARVADRFVEWRRPRASAPALAFVLGRSLQVVLALLAAVVVATGVLRPLLGPLGAGVGSGPFWGASPLVEADLAPSVVVSTDPPLPVLAGGPYGPGEAVELFVTGVSVQLWSPDLPQWVLLVAIPVLTAVLVVAVLVQLVGLAGALAAGDPFSRRSRARLRTVALLVGVAGQAVVVAAALGRWWVLSDDRLAPWVAPDASVSWVPAAVGVAVAVVAYAVDVGTRASDESAEKSRVVSSDPL</sequence>
<evidence type="ECO:0000256" key="1">
    <source>
        <dbReference type="SAM" id="Phobius"/>
    </source>
</evidence>
<proteinExistence type="predicted"/>
<dbReference type="Proteomes" id="UP001387100">
    <property type="component" value="Unassembled WGS sequence"/>
</dbReference>
<organism evidence="2 3">
    <name type="scientific">Pseudokineococcus basanitobsidens</name>
    <dbReference type="NCBI Taxonomy" id="1926649"/>
    <lineage>
        <taxon>Bacteria</taxon>
        <taxon>Bacillati</taxon>
        <taxon>Actinomycetota</taxon>
        <taxon>Actinomycetes</taxon>
        <taxon>Kineosporiales</taxon>
        <taxon>Kineosporiaceae</taxon>
        <taxon>Pseudokineococcus</taxon>
    </lineage>
</organism>
<feature type="transmembrane region" description="Helical" evidence="1">
    <location>
        <begin position="205"/>
        <end position="224"/>
    </location>
</feature>
<evidence type="ECO:0000313" key="3">
    <source>
        <dbReference type="Proteomes" id="UP001387100"/>
    </source>
</evidence>
<dbReference type="EMBL" id="JBBIAA010000021">
    <property type="protein sequence ID" value="MEJ5946351.1"/>
    <property type="molecule type" value="Genomic_DNA"/>
</dbReference>
<dbReference type="RefSeq" id="WP_339575735.1">
    <property type="nucleotide sequence ID" value="NZ_JBBIAA010000021.1"/>
</dbReference>
<protein>
    <submittedName>
        <fullName evidence="2">DUF2975 domain-containing protein</fullName>
    </submittedName>
</protein>
<dbReference type="InterPro" id="IPR021354">
    <property type="entry name" value="DUF2975"/>
</dbReference>
<gene>
    <name evidence="2" type="ORF">WDZ17_13720</name>
</gene>